<reference evidence="1" key="1">
    <citation type="submission" date="2019-08" db="EMBL/GenBank/DDBJ databases">
        <authorList>
            <person name="Kucharzyk K."/>
            <person name="Murdoch R.W."/>
            <person name="Higgins S."/>
            <person name="Loffler F."/>
        </authorList>
    </citation>
    <scope>NUCLEOTIDE SEQUENCE</scope>
</reference>
<proteinExistence type="predicted"/>
<name>A0A645GTD9_9ZZZZ</name>
<organism evidence="1">
    <name type="scientific">bioreactor metagenome</name>
    <dbReference type="NCBI Taxonomy" id="1076179"/>
    <lineage>
        <taxon>unclassified sequences</taxon>
        <taxon>metagenomes</taxon>
        <taxon>ecological metagenomes</taxon>
    </lineage>
</organism>
<comment type="caution">
    <text evidence="1">The sequence shown here is derived from an EMBL/GenBank/DDBJ whole genome shotgun (WGS) entry which is preliminary data.</text>
</comment>
<protein>
    <submittedName>
        <fullName evidence="1">Uncharacterized protein</fullName>
    </submittedName>
</protein>
<gene>
    <name evidence="1" type="ORF">SDC9_177013</name>
</gene>
<sequence length="85" mass="8979">MQPVMVHNTAATPADDTFTVCVIYHEHNVVAVGDLVKFIQRGDITVHAEDAISDEQTAPVGIGILADHAFQVSGVGVGKTHNTCP</sequence>
<dbReference type="AlphaFoldDB" id="A0A645GTD9"/>
<evidence type="ECO:0000313" key="1">
    <source>
        <dbReference type="EMBL" id="MPN29560.1"/>
    </source>
</evidence>
<accession>A0A645GTD9</accession>
<dbReference type="EMBL" id="VSSQ01080311">
    <property type="protein sequence ID" value="MPN29560.1"/>
    <property type="molecule type" value="Genomic_DNA"/>
</dbReference>